<evidence type="ECO:0008006" key="3">
    <source>
        <dbReference type="Google" id="ProtNLM"/>
    </source>
</evidence>
<protein>
    <recommendedName>
        <fullName evidence="3">DUF3618 domain-containing protein</fullName>
    </recommendedName>
</protein>
<organism evidence="1 2">
    <name type="scientific">Pseudonocardia ailaonensis</name>
    <dbReference type="NCBI Taxonomy" id="367279"/>
    <lineage>
        <taxon>Bacteria</taxon>
        <taxon>Bacillati</taxon>
        <taxon>Actinomycetota</taxon>
        <taxon>Actinomycetes</taxon>
        <taxon>Pseudonocardiales</taxon>
        <taxon>Pseudonocardiaceae</taxon>
        <taxon>Pseudonocardia</taxon>
    </lineage>
</organism>
<proteinExistence type="predicted"/>
<name>A0ABN2N0J6_9PSEU</name>
<accession>A0ABN2N0J6</accession>
<evidence type="ECO:0000313" key="1">
    <source>
        <dbReference type="EMBL" id="GAA1846398.1"/>
    </source>
</evidence>
<dbReference type="InterPro" id="IPR022062">
    <property type="entry name" value="DUF3618"/>
</dbReference>
<dbReference type="RefSeq" id="WP_344416184.1">
    <property type="nucleotide sequence ID" value="NZ_BAAAQK010000005.1"/>
</dbReference>
<dbReference type="Pfam" id="PF12277">
    <property type="entry name" value="DUF3618"/>
    <property type="match status" value="1"/>
</dbReference>
<keyword evidence="2" id="KW-1185">Reference proteome</keyword>
<dbReference type="EMBL" id="BAAAQK010000005">
    <property type="protein sequence ID" value="GAA1846398.1"/>
    <property type="molecule type" value="Genomic_DNA"/>
</dbReference>
<sequence length="73" mass="7949">MARDPESIQREIEQTRDALADSLDALTDRANPKRFVDAGKVQVQAKLADPKIKYALIGVGAVLALAVLKKLFS</sequence>
<dbReference type="Proteomes" id="UP001500449">
    <property type="component" value="Unassembled WGS sequence"/>
</dbReference>
<comment type="caution">
    <text evidence="1">The sequence shown here is derived from an EMBL/GenBank/DDBJ whole genome shotgun (WGS) entry which is preliminary data.</text>
</comment>
<gene>
    <name evidence="1" type="ORF">GCM10009836_27450</name>
</gene>
<evidence type="ECO:0000313" key="2">
    <source>
        <dbReference type="Proteomes" id="UP001500449"/>
    </source>
</evidence>
<reference evidence="1 2" key="1">
    <citation type="journal article" date="2019" name="Int. J. Syst. Evol. Microbiol.">
        <title>The Global Catalogue of Microorganisms (GCM) 10K type strain sequencing project: providing services to taxonomists for standard genome sequencing and annotation.</title>
        <authorList>
            <consortium name="The Broad Institute Genomics Platform"/>
            <consortium name="The Broad Institute Genome Sequencing Center for Infectious Disease"/>
            <person name="Wu L."/>
            <person name="Ma J."/>
        </authorList>
    </citation>
    <scope>NUCLEOTIDE SEQUENCE [LARGE SCALE GENOMIC DNA]</scope>
    <source>
        <strain evidence="1 2">JCM 16009</strain>
    </source>
</reference>